<evidence type="ECO:0000256" key="1">
    <source>
        <dbReference type="SAM" id="SignalP"/>
    </source>
</evidence>
<accession>A0A3S2Z9F9</accession>
<keyword evidence="1" id="KW-0732">Signal</keyword>
<dbReference type="AlphaFoldDB" id="A0A3S2Z9F9"/>
<dbReference type="EMBL" id="SADE01000002">
    <property type="protein sequence ID" value="RVU36703.1"/>
    <property type="molecule type" value="Genomic_DNA"/>
</dbReference>
<name>A0A3S2Z9F9_9PROT</name>
<evidence type="ECO:0000313" key="3">
    <source>
        <dbReference type="Proteomes" id="UP000287447"/>
    </source>
</evidence>
<evidence type="ECO:0000313" key="2">
    <source>
        <dbReference type="EMBL" id="RVU36703.1"/>
    </source>
</evidence>
<reference evidence="3" key="1">
    <citation type="submission" date="2019-01" db="EMBL/GenBank/DDBJ databases">
        <title>Gri0909 isolated from a small marine red alga.</title>
        <authorList>
            <person name="Kim J."/>
            <person name="Jeong S.E."/>
            <person name="Jeon C.O."/>
        </authorList>
    </citation>
    <scope>NUCLEOTIDE SEQUENCE [LARGE SCALE GENOMIC DNA]</scope>
    <source>
        <strain evidence="3">Gri0909</strain>
    </source>
</reference>
<feature type="chain" id="PRO_5018624822" evidence="1">
    <location>
        <begin position="23"/>
        <end position="200"/>
    </location>
</feature>
<comment type="caution">
    <text evidence="2">The sequence shown here is derived from an EMBL/GenBank/DDBJ whole genome shotgun (WGS) entry which is preliminary data.</text>
</comment>
<sequence>MRHWLAGALCIPLFVCGFTAWAAEGSHLAVTDSGSKTEAKISSLLQERLGISSTLQAVGNDPENLRAHATFDPEPTKKIPRITSFVDTTILGRDEENTPVSQVISFLSIAEINWIEQVDEKKVWAWLNAWNSKVLPIHFYLSNGRVVAATNLMSTRSDPISEDRAVSTFLNVVQIWELVIEDLRKHELIQSFPNNSGQSE</sequence>
<feature type="signal peptide" evidence="1">
    <location>
        <begin position="1"/>
        <end position="22"/>
    </location>
</feature>
<organism evidence="2 3">
    <name type="scientific">Hwanghaeella grinnelliae</name>
    <dbReference type="NCBI Taxonomy" id="2500179"/>
    <lineage>
        <taxon>Bacteria</taxon>
        <taxon>Pseudomonadati</taxon>
        <taxon>Pseudomonadota</taxon>
        <taxon>Alphaproteobacteria</taxon>
        <taxon>Rhodospirillales</taxon>
        <taxon>Rhodospirillaceae</taxon>
        <taxon>Hwanghaeella</taxon>
    </lineage>
</organism>
<proteinExistence type="predicted"/>
<dbReference type="RefSeq" id="WP_127766179.1">
    <property type="nucleotide sequence ID" value="NZ_SADE01000002.1"/>
</dbReference>
<protein>
    <submittedName>
        <fullName evidence="2">Uncharacterized protein</fullName>
    </submittedName>
</protein>
<gene>
    <name evidence="2" type="ORF">EOI86_16140</name>
</gene>
<dbReference type="Proteomes" id="UP000287447">
    <property type="component" value="Unassembled WGS sequence"/>
</dbReference>
<keyword evidence="3" id="KW-1185">Reference proteome</keyword>